<proteinExistence type="inferred from homology"/>
<evidence type="ECO:0000256" key="2">
    <source>
        <dbReference type="ARBA" id="ARBA00007719"/>
    </source>
</evidence>
<evidence type="ECO:0000256" key="3">
    <source>
        <dbReference type="ARBA" id="ARBA00016573"/>
    </source>
</evidence>
<evidence type="ECO:0000313" key="8">
    <source>
        <dbReference type="Proteomes" id="UP000001307"/>
    </source>
</evidence>
<dbReference type="OrthoDB" id="2355at2759"/>
<dbReference type="Gene3D" id="2.160.10.10">
    <property type="entry name" value="Hexapeptide repeat proteins"/>
    <property type="match status" value="1"/>
</dbReference>
<gene>
    <name evidence="7" type="ORF">GSOID_T00003393001</name>
</gene>
<dbReference type="PANTHER" id="PTHR13072">
    <property type="entry name" value="DYNACTIN 6"/>
    <property type="match status" value="1"/>
</dbReference>
<protein>
    <recommendedName>
        <fullName evidence="3">Dynactin subunit 6</fullName>
    </recommendedName>
</protein>
<keyword evidence="5" id="KW-0206">Cytoskeleton</keyword>
<dbReference type="GO" id="GO:0007052">
    <property type="term" value="P:mitotic spindle organization"/>
    <property type="evidence" value="ECO:0007669"/>
    <property type="project" value="TreeGrafter"/>
</dbReference>
<dbReference type="AlphaFoldDB" id="E4X6L7"/>
<comment type="subcellular location">
    <subcellularLocation>
        <location evidence="1">Cytoplasm</location>
        <location evidence="1">Cytoskeleton</location>
    </subcellularLocation>
</comment>
<evidence type="ECO:0000313" key="7">
    <source>
        <dbReference type="EMBL" id="CBY08025.1"/>
    </source>
</evidence>
<dbReference type="InterPro" id="IPR011004">
    <property type="entry name" value="Trimer_LpxA-like_sf"/>
</dbReference>
<reference evidence="7" key="1">
    <citation type="journal article" date="2010" name="Science">
        <title>Plasticity of animal genome architecture unmasked by rapid evolution of a pelagic tunicate.</title>
        <authorList>
            <person name="Denoeud F."/>
            <person name="Henriet S."/>
            <person name="Mungpakdee S."/>
            <person name="Aury J.M."/>
            <person name="Da Silva C."/>
            <person name="Brinkmann H."/>
            <person name="Mikhaleva J."/>
            <person name="Olsen L.C."/>
            <person name="Jubin C."/>
            <person name="Canestro C."/>
            <person name="Bouquet J.M."/>
            <person name="Danks G."/>
            <person name="Poulain J."/>
            <person name="Campsteijn C."/>
            <person name="Adamski M."/>
            <person name="Cross I."/>
            <person name="Yadetie F."/>
            <person name="Muffato M."/>
            <person name="Louis A."/>
            <person name="Butcher S."/>
            <person name="Tsagkogeorga G."/>
            <person name="Konrad A."/>
            <person name="Singh S."/>
            <person name="Jensen M.F."/>
            <person name="Cong E.H."/>
            <person name="Eikeseth-Otteraa H."/>
            <person name="Noel B."/>
            <person name="Anthouard V."/>
            <person name="Porcel B.M."/>
            <person name="Kachouri-Lafond R."/>
            <person name="Nishino A."/>
            <person name="Ugolini M."/>
            <person name="Chourrout P."/>
            <person name="Nishida H."/>
            <person name="Aasland R."/>
            <person name="Huzurbazar S."/>
            <person name="Westhof E."/>
            <person name="Delsuc F."/>
            <person name="Lehrach H."/>
            <person name="Reinhardt R."/>
            <person name="Weissenbach J."/>
            <person name="Roy S.W."/>
            <person name="Artiguenave F."/>
            <person name="Postlethwait J.H."/>
            <person name="Manak J.R."/>
            <person name="Thompson E.M."/>
            <person name="Jaillon O."/>
            <person name="Du Pasquier L."/>
            <person name="Boudinot P."/>
            <person name="Liberles D.A."/>
            <person name="Volff J.N."/>
            <person name="Philippe H."/>
            <person name="Lenhard B."/>
            <person name="Roest Crollius H."/>
            <person name="Wincker P."/>
            <person name="Chourrout D."/>
        </authorList>
    </citation>
    <scope>NUCLEOTIDE SEQUENCE [LARGE SCALE GENOMIC DNA]</scope>
</reference>
<evidence type="ECO:0000256" key="6">
    <source>
        <dbReference type="ARBA" id="ARBA00034687"/>
    </source>
</evidence>
<organism evidence="7">
    <name type="scientific">Oikopleura dioica</name>
    <name type="common">Tunicate</name>
    <dbReference type="NCBI Taxonomy" id="34765"/>
    <lineage>
        <taxon>Eukaryota</taxon>
        <taxon>Metazoa</taxon>
        <taxon>Chordata</taxon>
        <taxon>Tunicata</taxon>
        <taxon>Appendicularia</taxon>
        <taxon>Copelata</taxon>
        <taxon>Oikopleuridae</taxon>
        <taxon>Oikopleura</taxon>
    </lineage>
</organism>
<dbReference type="PANTHER" id="PTHR13072:SF0">
    <property type="entry name" value="DYNACTIN SUBUNIT 6"/>
    <property type="match status" value="1"/>
</dbReference>
<dbReference type="InterPro" id="IPR027777">
    <property type="entry name" value="DCTN6"/>
</dbReference>
<dbReference type="CDD" id="cd04646">
    <property type="entry name" value="LbH_Dynactin_6"/>
    <property type="match status" value="1"/>
</dbReference>
<evidence type="ECO:0000256" key="1">
    <source>
        <dbReference type="ARBA" id="ARBA00004245"/>
    </source>
</evidence>
<dbReference type="EMBL" id="FN653027">
    <property type="protein sequence ID" value="CBY08025.1"/>
    <property type="molecule type" value="Genomic_DNA"/>
</dbReference>
<comment type="similarity">
    <text evidence="2">Belongs to the dynactin subunits 5/6 family. Dynactin subunit 6 subfamily.</text>
</comment>
<keyword evidence="4" id="KW-0963">Cytoplasm</keyword>
<evidence type="ECO:0000256" key="5">
    <source>
        <dbReference type="ARBA" id="ARBA00023212"/>
    </source>
</evidence>
<dbReference type="InParanoid" id="E4X6L7"/>
<evidence type="ECO:0000256" key="4">
    <source>
        <dbReference type="ARBA" id="ARBA00022490"/>
    </source>
</evidence>
<keyword evidence="8" id="KW-1185">Reference proteome</keyword>
<dbReference type="GO" id="GO:0070840">
    <property type="term" value="F:dynein complex binding"/>
    <property type="evidence" value="ECO:0007669"/>
    <property type="project" value="TreeGrafter"/>
</dbReference>
<dbReference type="GO" id="GO:0005869">
    <property type="term" value="C:dynactin complex"/>
    <property type="evidence" value="ECO:0007669"/>
    <property type="project" value="InterPro"/>
</dbReference>
<sequence length="174" mass="19369">MPKIGEIKIEKGAVVCVEAQIEGDFSVEIGAKTVIHPKARIIAERGPIKIGTDNLIEEYVVIRNTRTEPLIIGDGNIFEIQTKFEGIKIGDRNIFEVRSLITGDVEVTTGCIFGIGASLARPEIVKPKTVLTDQDGILCRRNAEIMPATNTTHITFLHRILPNYHYLKETFENK</sequence>
<accession>E4X6L7</accession>
<name>E4X6L7_OIKDI</name>
<dbReference type="SUPFAM" id="SSF51161">
    <property type="entry name" value="Trimeric LpxA-like enzymes"/>
    <property type="match status" value="1"/>
</dbReference>
<comment type="function">
    <text evidence="6">Part of the dynactin complex that activates the molecular motor dynein for ultra-processive transport along microtubules.</text>
</comment>
<dbReference type="Proteomes" id="UP000001307">
    <property type="component" value="Unassembled WGS sequence"/>
</dbReference>
<dbReference type="FunCoup" id="E4X6L7">
    <property type="interactions" value="181"/>
</dbReference>